<keyword evidence="1" id="KW-0812">Transmembrane</keyword>
<evidence type="ECO:0000313" key="2">
    <source>
        <dbReference type="EMBL" id="MDO1536431.1"/>
    </source>
</evidence>
<proteinExistence type="predicted"/>
<keyword evidence="1" id="KW-1133">Transmembrane helix</keyword>
<feature type="transmembrane region" description="Helical" evidence="1">
    <location>
        <begin position="22"/>
        <end position="46"/>
    </location>
</feature>
<organism evidence="2 3">
    <name type="scientific">Variovorax ginsengisoli</name>
    <dbReference type="NCBI Taxonomy" id="363844"/>
    <lineage>
        <taxon>Bacteria</taxon>
        <taxon>Pseudomonadati</taxon>
        <taxon>Pseudomonadota</taxon>
        <taxon>Betaproteobacteria</taxon>
        <taxon>Burkholderiales</taxon>
        <taxon>Comamonadaceae</taxon>
        <taxon>Variovorax</taxon>
    </lineage>
</organism>
<feature type="transmembrane region" description="Helical" evidence="1">
    <location>
        <begin position="331"/>
        <end position="355"/>
    </location>
</feature>
<evidence type="ECO:0000256" key="1">
    <source>
        <dbReference type="SAM" id="Phobius"/>
    </source>
</evidence>
<sequence>MFGQVLDKLDTYFGRAFLLARYVPWLLFAAANLVLACLEFPAVRAFAAQAYAAPAGRIFDLVIAMLAIWVIAYATSPLAQFVTRFLEGATMWKWVAHLTIVTHALRRDALENAYRRDFALSAAVPKSGAVIEALQDDRAVGARHRKIGNRRAIDAAERDIARLRTERWFNRVISPERFESARRALSRALQENCADAGLFLEAADKQQASRLHDLHEEMVRRLAPYALDRAEQIEEQALAERERLFGEKELAPTRLGNDAAALRSYCLTRYGIEFDFFWPRFLLVVQKDTKLSDSLAMAKIQLDFSILTLTLTVVTVFAWSVFLLFDGRSLWTALAVIGLGPVVAYGWLGIVHASYSGFAETVRSAIDLHRFELLAALRHPLPASTDEEKDAWAAVSRLSILNSKTNVVFQHPAP</sequence>
<evidence type="ECO:0008006" key="4">
    <source>
        <dbReference type="Google" id="ProtNLM"/>
    </source>
</evidence>
<feature type="transmembrane region" description="Helical" evidence="1">
    <location>
        <begin position="58"/>
        <end position="79"/>
    </location>
</feature>
<reference evidence="2" key="1">
    <citation type="submission" date="2023-06" db="EMBL/GenBank/DDBJ databases">
        <authorList>
            <person name="Jiang Y."/>
            <person name="Liu Q."/>
        </authorList>
    </citation>
    <scope>NUCLEOTIDE SEQUENCE</scope>
    <source>
        <strain evidence="2">CGMCC 1.12090</strain>
    </source>
</reference>
<comment type="caution">
    <text evidence="2">The sequence shown here is derived from an EMBL/GenBank/DDBJ whole genome shotgun (WGS) entry which is preliminary data.</text>
</comment>
<feature type="transmembrane region" description="Helical" evidence="1">
    <location>
        <begin position="304"/>
        <end position="325"/>
    </location>
</feature>
<keyword evidence="1" id="KW-0472">Membrane</keyword>
<dbReference type="Proteomes" id="UP001169027">
    <property type="component" value="Unassembled WGS sequence"/>
</dbReference>
<keyword evidence="3" id="KW-1185">Reference proteome</keyword>
<gene>
    <name evidence="2" type="ORF">Q2T77_29515</name>
</gene>
<accession>A0ABT8SBZ4</accession>
<evidence type="ECO:0000313" key="3">
    <source>
        <dbReference type="Proteomes" id="UP001169027"/>
    </source>
</evidence>
<dbReference type="EMBL" id="JAUKVY010000028">
    <property type="protein sequence ID" value="MDO1536431.1"/>
    <property type="molecule type" value="Genomic_DNA"/>
</dbReference>
<name>A0ABT8SBZ4_9BURK</name>
<dbReference type="RefSeq" id="WP_301814489.1">
    <property type="nucleotide sequence ID" value="NZ_JAUJZH010000028.1"/>
</dbReference>
<protein>
    <recommendedName>
        <fullName evidence="4">Multidrug transporter</fullName>
    </recommendedName>
</protein>